<dbReference type="SMART" id="SM01126">
    <property type="entry name" value="DDE_Tnp_IS1595"/>
    <property type="match status" value="1"/>
</dbReference>
<dbReference type="RefSeq" id="WP_114430822.1">
    <property type="nucleotide sequence ID" value="NZ_QPJM01000008.1"/>
</dbReference>
<feature type="domain" description="ISXO2-like transposase" evidence="1">
    <location>
        <begin position="1"/>
        <end position="113"/>
    </location>
</feature>
<keyword evidence="3" id="KW-1185">Reference proteome</keyword>
<reference evidence="2 3" key="1">
    <citation type="submission" date="2018-07" db="EMBL/GenBank/DDBJ databases">
        <title>Genomic Encyclopedia of Type Strains, Phase III (KMG-III): the genomes of soil and plant-associated and newly described type strains.</title>
        <authorList>
            <person name="Whitman W."/>
        </authorList>
    </citation>
    <scope>NUCLEOTIDE SEQUENCE [LARGE SCALE GENOMIC DNA]</scope>
    <source>
        <strain evidence="2 3">31-25a</strain>
    </source>
</reference>
<dbReference type="Pfam" id="PF12762">
    <property type="entry name" value="DDE_Tnp_IS1595"/>
    <property type="match status" value="1"/>
</dbReference>
<dbReference type="InterPro" id="IPR024445">
    <property type="entry name" value="Tnp_ISXO2-like"/>
</dbReference>
<accession>A0A368YTS5</accession>
<evidence type="ECO:0000313" key="2">
    <source>
        <dbReference type="EMBL" id="RCW82357.1"/>
    </source>
</evidence>
<gene>
    <name evidence="2" type="ORF">C7476_108172</name>
</gene>
<organism evidence="2 3">
    <name type="scientific">Phyllobacterium bourgognense</name>
    <dbReference type="NCBI Taxonomy" id="314236"/>
    <lineage>
        <taxon>Bacteria</taxon>
        <taxon>Pseudomonadati</taxon>
        <taxon>Pseudomonadota</taxon>
        <taxon>Alphaproteobacteria</taxon>
        <taxon>Hyphomicrobiales</taxon>
        <taxon>Phyllobacteriaceae</taxon>
        <taxon>Phyllobacterium</taxon>
    </lineage>
</organism>
<dbReference type="OrthoDB" id="271821at2"/>
<evidence type="ECO:0000259" key="1">
    <source>
        <dbReference type="SMART" id="SM01126"/>
    </source>
</evidence>
<protein>
    <submittedName>
        <fullName evidence="2">ISXO2 transposase-like protein</fullName>
    </submittedName>
</protein>
<name>A0A368YTS5_9HYPH</name>
<proteinExistence type="predicted"/>
<sequence length="158" mass="18579">MCNRIHIPSNRSPLVSGILHVRNSSRGWEICGYFGLHSAKIIADEHKSYDDLIGLNRLERVNHSKAYQTEKGTNTNQVESFFSRVQRAYVGIHHRFSLKYFDWYIAEMAWREDVRQNSNKNQFFEMLGRALTRPTSRYLCGYWQGRKPPDLIWKGDPV</sequence>
<dbReference type="AlphaFoldDB" id="A0A368YTS5"/>
<dbReference type="Proteomes" id="UP000253324">
    <property type="component" value="Unassembled WGS sequence"/>
</dbReference>
<comment type="caution">
    <text evidence="2">The sequence shown here is derived from an EMBL/GenBank/DDBJ whole genome shotgun (WGS) entry which is preliminary data.</text>
</comment>
<evidence type="ECO:0000313" key="3">
    <source>
        <dbReference type="Proteomes" id="UP000253324"/>
    </source>
</evidence>
<dbReference type="EMBL" id="QPJM01000008">
    <property type="protein sequence ID" value="RCW82357.1"/>
    <property type="molecule type" value="Genomic_DNA"/>
</dbReference>